<evidence type="ECO:0000313" key="3">
    <source>
        <dbReference type="Proteomes" id="UP000032360"/>
    </source>
</evidence>
<evidence type="ECO:0000259" key="1">
    <source>
        <dbReference type="Pfam" id="PF11716"/>
    </source>
</evidence>
<protein>
    <submittedName>
        <fullName evidence="2">Mycothiol-dependent maleylpyruvate isomerase</fullName>
    </submittedName>
</protein>
<keyword evidence="3" id="KW-1185">Reference proteome</keyword>
<name>A0A0D8HH24_9ACTN</name>
<dbReference type="OrthoDB" id="4082424at2"/>
<organism evidence="2 3">
    <name type="scientific">Acidithrix ferrooxidans</name>
    <dbReference type="NCBI Taxonomy" id="1280514"/>
    <lineage>
        <taxon>Bacteria</taxon>
        <taxon>Bacillati</taxon>
        <taxon>Actinomycetota</taxon>
        <taxon>Acidimicrobiia</taxon>
        <taxon>Acidimicrobiales</taxon>
        <taxon>Acidimicrobiaceae</taxon>
        <taxon>Acidithrix</taxon>
    </lineage>
</organism>
<dbReference type="AlphaFoldDB" id="A0A0D8HH24"/>
<accession>A0A0D8HH24</accession>
<dbReference type="Proteomes" id="UP000032360">
    <property type="component" value="Unassembled WGS sequence"/>
</dbReference>
<keyword evidence="2" id="KW-0413">Isomerase</keyword>
<reference evidence="2 3" key="1">
    <citation type="submission" date="2015-01" db="EMBL/GenBank/DDBJ databases">
        <title>Draft genome of the acidophilic iron oxidizer Acidithrix ferrooxidans strain Py-F3.</title>
        <authorList>
            <person name="Poehlein A."/>
            <person name="Eisen S."/>
            <person name="Schloemann M."/>
            <person name="Johnson B.D."/>
            <person name="Daniel R."/>
            <person name="Muehling M."/>
        </authorList>
    </citation>
    <scope>NUCLEOTIDE SEQUENCE [LARGE SCALE GENOMIC DNA]</scope>
    <source>
        <strain evidence="2 3">Py-F3</strain>
    </source>
</reference>
<dbReference type="InterPro" id="IPR024344">
    <property type="entry name" value="MDMPI_metal-binding"/>
</dbReference>
<dbReference type="Gene3D" id="1.20.120.450">
    <property type="entry name" value="dinb family like domain"/>
    <property type="match status" value="1"/>
</dbReference>
<feature type="domain" description="Mycothiol-dependent maleylpyruvate isomerase metal-binding" evidence="1">
    <location>
        <begin position="17"/>
        <end position="143"/>
    </location>
</feature>
<evidence type="ECO:0000313" key="2">
    <source>
        <dbReference type="EMBL" id="KJF17300.1"/>
    </source>
</evidence>
<keyword evidence="2" id="KW-0670">Pyruvate</keyword>
<sequence length="258" mass="27940">MSYESVNSSPSISFQREANAFFAALERTSPDAITACSGWTAHEIVAHLAAAGLEVALNLEAYGEGRPVPPTRSFEEREAPFREMNDHLLRVELPKSIARMSSALDAVLANEPDAVVPWTGRQMVVKTFLTHLRSEFAIHRFDLIGDDEISKELLAQPDLTNHAVTVLGKALLLRGSNPESLGFRATIASPGASDVTVVVDAEGSRLIHTEDLLEASVIGDSAARLLFLWGRKPGDPSRLKAPGGPDVLRYLQTLLAGY</sequence>
<gene>
    <name evidence="2" type="ORF">AXFE_18320</name>
</gene>
<dbReference type="RefSeq" id="WP_052605507.1">
    <property type="nucleotide sequence ID" value="NZ_JXYS01000054.1"/>
</dbReference>
<dbReference type="Pfam" id="PF11716">
    <property type="entry name" value="MDMPI_N"/>
    <property type="match status" value="1"/>
</dbReference>
<dbReference type="GO" id="GO:0016853">
    <property type="term" value="F:isomerase activity"/>
    <property type="evidence" value="ECO:0007669"/>
    <property type="project" value="UniProtKB-KW"/>
</dbReference>
<proteinExistence type="predicted"/>
<dbReference type="GO" id="GO:0046872">
    <property type="term" value="F:metal ion binding"/>
    <property type="evidence" value="ECO:0007669"/>
    <property type="project" value="InterPro"/>
</dbReference>
<dbReference type="EMBL" id="JXYS01000054">
    <property type="protein sequence ID" value="KJF17300.1"/>
    <property type="molecule type" value="Genomic_DNA"/>
</dbReference>
<dbReference type="SUPFAM" id="SSF109854">
    <property type="entry name" value="DinB/YfiT-like putative metalloenzymes"/>
    <property type="match status" value="1"/>
</dbReference>
<comment type="caution">
    <text evidence="2">The sequence shown here is derived from an EMBL/GenBank/DDBJ whole genome shotgun (WGS) entry which is preliminary data.</text>
</comment>
<dbReference type="InterPro" id="IPR034660">
    <property type="entry name" value="DinB/YfiT-like"/>
</dbReference>